<dbReference type="PANTHER" id="PTHR24171">
    <property type="entry name" value="ANKYRIN REPEAT DOMAIN-CONTAINING PROTEIN 39-RELATED"/>
    <property type="match status" value="1"/>
</dbReference>
<dbReference type="PROSITE" id="PS50088">
    <property type="entry name" value="ANK_REPEAT"/>
    <property type="match status" value="2"/>
</dbReference>
<feature type="repeat" description="ANK" evidence="3">
    <location>
        <begin position="204"/>
        <end position="230"/>
    </location>
</feature>
<dbReference type="Pfam" id="PF24120">
    <property type="entry name" value="SsdA_C"/>
    <property type="match status" value="1"/>
</dbReference>
<gene>
    <name evidence="5" type="ORF">B0T26DRAFT_671862</name>
</gene>
<dbReference type="InterPro" id="IPR057517">
    <property type="entry name" value="SsdA-like_C"/>
</dbReference>
<name>A0AA40B3W7_9PEZI</name>
<dbReference type="RefSeq" id="XP_060300012.1">
    <property type="nucleotide sequence ID" value="XM_060439387.1"/>
</dbReference>
<proteinExistence type="predicted"/>
<evidence type="ECO:0000313" key="6">
    <source>
        <dbReference type="Proteomes" id="UP001172101"/>
    </source>
</evidence>
<dbReference type="Gene3D" id="1.25.40.20">
    <property type="entry name" value="Ankyrin repeat-containing domain"/>
    <property type="match status" value="1"/>
</dbReference>
<dbReference type="SMART" id="SM00248">
    <property type="entry name" value="ANK"/>
    <property type="match status" value="2"/>
</dbReference>
<evidence type="ECO:0000313" key="5">
    <source>
        <dbReference type="EMBL" id="KAK0727156.1"/>
    </source>
</evidence>
<dbReference type="Proteomes" id="UP001172101">
    <property type="component" value="Unassembled WGS sequence"/>
</dbReference>
<organism evidence="5 6">
    <name type="scientific">Lasiosphaeria miniovina</name>
    <dbReference type="NCBI Taxonomy" id="1954250"/>
    <lineage>
        <taxon>Eukaryota</taxon>
        <taxon>Fungi</taxon>
        <taxon>Dikarya</taxon>
        <taxon>Ascomycota</taxon>
        <taxon>Pezizomycotina</taxon>
        <taxon>Sordariomycetes</taxon>
        <taxon>Sordariomycetidae</taxon>
        <taxon>Sordariales</taxon>
        <taxon>Lasiosphaeriaceae</taxon>
        <taxon>Lasiosphaeria</taxon>
    </lineage>
</organism>
<dbReference type="InterPro" id="IPR002110">
    <property type="entry name" value="Ankyrin_rpt"/>
</dbReference>
<keyword evidence="2 3" id="KW-0040">ANK repeat</keyword>
<reference evidence="5" key="1">
    <citation type="submission" date="2023-06" db="EMBL/GenBank/DDBJ databases">
        <title>Genome-scale phylogeny and comparative genomics of the fungal order Sordariales.</title>
        <authorList>
            <consortium name="Lawrence Berkeley National Laboratory"/>
            <person name="Hensen N."/>
            <person name="Bonometti L."/>
            <person name="Westerberg I."/>
            <person name="Brannstrom I.O."/>
            <person name="Guillou S."/>
            <person name="Cros-Aarteil S."/>
            <person name="Calhoun S."/>
            <person name="Haridas S."/>
            <person name="Kuo A."/>
            <person name="Mondo S."/>
            <person name="Pangilinan J."/>
            <person name="Riley R."/>
            <person name="LaButti K."/>
            <person name="Andreopoulos B."/>
            <person name="Lipzen A."/>
            <person name="Chen C."/>
            <person name="Yanf M."/>
            <person name="Daum C."/>
            <person name="Ng V."/>
            <person name="Clum A."/>
            <person name="Steindorff A."/>
            <person name="Ohm R."/>
            <person name="Martin F."/>
            <person name="Silar P."/>
            <person name="Natvig D."/>
            <person name="Lalanne C."/>
            <person name="Gautier V."/>
            <person name="Ament-velasquez S.L."/>
            <person name="Kruys A."/>
            <person name="Hutchinson M.I."/>
            <person name="Powell A.J."/>
            <person name="Barry K."/>
            <person name="Miller A.N."/>
            <person name="Grigoriev I.V."/>
            <person name="Debuchy R."/>
            <person name="Gladieux P."/>
            <person name="Thoren M.H."/>
            <person name="Johannesson H."/>
        </authorList>
    </citation>
    <scope>NUCLEOTIDE SEQUENCE</scope>
    <source>
        <strain evidence="5">SMH2392-1A</strain>
    </source>
</reference>
<comment type="caution">
    <text evidence="5">The sequence shown here is derived from an EMBL/GenBank/DDBJ whole genome shotgun (WGS) entry which is preliminary data.</text>
</comment>
<evidence type="ECO:0000256" key="2">
    <source>
        <dbReference type="ARBA" id="ARBA00023043"/>
    </source>
</evidence>
<evidence type="ECO:0000259" key="4">
    <source>
        <dbReference type="Pfam" id="PF24120"/>
    </source>
</evidence>
<dbReference type="Pfam" id="PF12796">
    <property type="entry name" value="Ank_2"/>
    <property type="match status" value="1"/>
</dbReference>
<feature type="domain" description="Single-strand DNA deaminase toxin A-like C-terminal" evidence="4">
    <location>
        <begin position="327"/>
        <end position="387"/>
    </location>
</feature>
<dbReference type="EMBL" id="JAUIRO010000002">
    <property type="protein sequence ID" value="KAK0727156.1"/>
    <property type="molecule type" value="Genomic_DNA"/>
</dbReference>
<dbReference type="SUPFAM" id="SSF48403">
    <property type="entry name" value="Ankyrin repeat"/>
    <property type="match status" value="1"/>
</dbReference>
<keyword evidence="6" id="KW-1185">Reference proteome</keyword>
<evidence type="ECO:0000256" key="3">
    <source>
        <dbReference type="PROSITE-ProRule" id="PRU00023"/>
    </source>
</evidence>
<evidence type="ECO:0000256" key="1">
    <source>
        <dbReference type="ARBA" id="ARBA00022737"/>
    </source>
</evidence>
<keyword evidence="1" id="KW-0677">Repeat</keyword>
<accession>A0AA40B3W7</accession>
<dbReference type="GeneID" id="85322657"/>
<protein>
    <recommendedName>
        <fullName evidence="4">Single-strand DNA deaminase toxin A-like C-terminal domain-containing protein</fullName>
    </recommendedName>
</protein>
<feature type="repeat" description="ANK" evidence="3">
    <location>
        <begin position="171"/>
        <end position="203"/>
    </location>
</feature>
<sequence>MTARSQYTERKLLAHVQWWDASTVKVLCPGCGEIHGHGFSGYESGRNLERTSDCGDPRFSCHYRIHYPFGEAGCETFASYEINKDRAIFITAGVDLSKHFPEPDDELLKQCRDEANRRRKWTEETETKPQSLLRLVLSEMVQGEINPVRRHLNTSAEADLFLNGVEADTMTGKTALHFAACEVYPEIVELLLERGADPDVRDVEGRTPLSEAALWGRLKNVEILLDRGANPLLACIRDGKRRSRNYGPYWEDVYERNLDRRAIVNMLESRSGSTGTTAQDPSKLGDFAFTRAATPGSFLTLVAHFDVLNERKTVGVLCCGSHLPPVAALSVWAHKDNPAANIQIAGREWTDEIRQLCNYIRHDLAPHDYDQGEPGRFHACHAEKQLVAYFLSLSTYDAWDVPPIVRLAELQPLVSLRKGIIIVLKLEITVVPSSAV</sequence>
<dbReference type="InterPro" id="IPR036770">
    <property type="entry name" value="Ankyrin_rpt-contain_sf"/>
</dbReference>
<dbReference type="PROSITE" id="PS50297">
    <property type="entry name" value="ANK_REP_REGION"/>
    <property type="match status" value="2"/>
</dbReference>
<dbReference type="AlphaFoldDB" id="A0AA40B3W7"/>